<comment type="similarity">
    <text evidence="1">Belongs to the peptidase C48 family.</text>
</comment>
<proteinExistence type="inferred from homology"/>
<dbReference type="GO" id="GO:0006508">
    <property type="term" value="P:proteolysis"/>
    <property type="evidence" value="ECO:0007669"/>
    <property type="project" value="UniProtKB-KW"/>
</dbReference>
<gene>
    <name evidence="6" type="ORF">GYMLUDRAFT_183476</name>
</gene>
<dbReference type="MEROPS" id="C48.A10"/>
<dbReference type="EMBL" id="KN834976">
    <property type="protein sequence ID" value="KIK49858.1"/>
    <property type="molecule type" value="Genomic_DNA"/>
</dbReference>
<reference evidence="6 7" key="1">
    <citation type="submission" date="2014-04" db="EMBL/GenBank/DDBJ databases">
        <title>Evolutionary Origins and Diversification of the Mycorrhizal Mutualists.</title>
        <authorList>
            <consortium name="DOE Joint Genome Institute"/>
            <consortium name="Mycorrhizal Genomics Consortium"/>
            <person name="Kohler A."/>
            <person name="Kuo A."/>
            <person name="Nagy L.G."/>
            <person name="Floudas D."/>
            <person name="Copeland A."/>
            <person name="Barry K.W."/>
            <person name="Cichocki N."/>
            <person name="Veneault-Fourrey C."/>
            <person name="LaButti K."/>
            <person name="Lindquist E.A."/>
            <person name="Lipzen A."/>
            <person name="Lundell T."/>
            <person name="Morin E."/>
            <person name="Murat C."/>
            <person name="Riley R."/>
            <person name="Ohm R."/>
            <person name="Sun H."/>
            <person name="Tunlid A."/>
            <person name="Henrissat B."/>
            <person name="Grigoriev I.V."/>
            <person name="Hibbett D.S."/>
            <person name="Martin F."/>
        </authorList>
    </citation>
    <scope>NUCLEOTIDE SEQUENCE [LARGE SCALE GENOMIC DNA]</scope>
    <source>
        <strain evidence="6 7">FD-317 M1</strain>
    </source>
</reference>
<dbReference type="OrthoDB" id="3052212at2759"/>
<dbReference type="PANTHER" id="PTHR12606:SF1">
    <property type="entry name" value="UBIQUITIN-LIKE-SPECIFIC PROTEASE 1A"/>
    <property type="match status" value="1"/>
</dbReference>
<dbReference type="InterPro" id="IPR038765">
    <property type="entry name" value="Papain-like_cys_pep_sf"/>
</dbReference>
<keyword evidence="4" id="KW-0788">Thiol protease</keyword>
<dbReference type="SUPFAM" id="SSF54001">
    <property type="entry name" value="Cysteine proteinases"/>
    <property type="match status" value="1"/>
</dbReference>
<dbReference type="GO" id="GO:0005634">
    <property type="term" value="C:nucleus"/>
    <property type="evidence" value="ECO:0007669"/>
    <property type="project" value="TreeGrafter"/>
</dbReference>
<protein>
    <recommendedName>
        <fullName evidence="5">Ubiquitin-like protease family profile domain-containing protein</fullName>
    </recommendedName>
</protein>
<evidence type="ECO:0000256" key="1">
    <source>
        <dbReference type="ARBA" id="ARBA00005234"/>
    </source>
</evidence>
<organism evidence="6 7">
    <name type="scientific">Collybiopsis luxurians FD-317 M1</name>
    <dbReference type="NCBI Taxonomy" id="944289"/>
    <lineage>
        <taxon>Eukaryota</taxon>
        <taxon>Fungi</taxon>
        <taxon>Dikarya</taxon>
        <taxon>Basidiomycota</taxon>
        <taxon>Agaricomycotina</taxon>
        <taxon>Agaricomycetes</taxon>
        <taxon>Agaricomycetidae</taxon>
        <taxon>Agaricales</taxon>
        <taxon>Marasmiineae</taxon>
        <taxon>Omphalotaceae</taxon>
        <taxon>Collybiopsis</taxon>
        <taxon>Collybiopsis luxurians</taxon>
    </lineage>
</organism>
<dbReference type="GO" id="GO:0016926">
    <property type="term" value="P:protein desumoylation"/>
    <property type="evidence" value="ECO:0007669"/>
    <property type="project" value="TreeGrafter"/>
</dbReference>
<keyword evidence="3" id="KW-0378">Hydrolase</keyword>
<keyword evidence="2" id="KW-0645">Protease</keyword>
<evidence type="ECO:0000259" key="5">
    <source>
        <dbReference type="PROSITE" id="PS50600"/>
    </source>
</evidence>
<feature type="domain" description="Ubiquitin-like protease family profile" evidence="5">
    <location>
        <begin position="1"/>
        <end position="99"/>
    </location>
</feature>
<name>A0A0D0C4Z8_9AGAR</name>
<dbReference type="PROSITE" id="PS50600">
    <property type="entry name" value="ULP_PROTEASE"/>
    <property type="match status" value="1"/>
</dbReference>
<evidence type="ECO:0000256" key="3">
    <source>
        <dbReference type="ARBA" id="ARBA00022801"/>
    </source>
</evidence>
<dbReference type="PANTHER" id="PTHR12606">
    <property type="entry name" value="SENTRIN/SUMO-SPECIFIC PROTEASE"/>
    <property type="match status" value="1"/>
</dbReference>
<dbReference type="InterPro" id="IPR003653">
    <property type="entry name" value="Peptidase_C48_C"/>
</dbReference>
<dbReference type="Pfam" id="PF02902">
    <property type="entry name" value="Peptidase_C48"/>
    <property type="match status" value="1"/>
</dbReference>
<dbReference type="HOGENOM" id="CLU_024324_3_0_1"/>
<dbReference type="AlphaFoldDB" id="A0A0D0C4Z8"/>
<evidence type="ECO:0000256" key="4">
    <source>
        <dbReference type="ARBA" id="ARBA00022807"/>
    </source>
</evidence>
<accession>A0A0D0C4Z8</accession>
<dbReference type="Proteomes" id="UP000053593">
    <property type="component" value="Unassembled WGS sequence"/>
</dbReference>
<dbReference type="GO" id="GO:0016929">
    <property type="term" value="F:deSUMOylase activity"/>
    <property type="evidence" value="ECO:0007669"/>
    <property type="project" value="TreeGrafter"/>
</dbReference>
<evidence type="ECO:0000313" key="7">
    <source>
        <dbReference type="Proteomes" id="UP000053593"/>
    </source>
</evidence>
<sequence>SANVIVMPVNVAGSHWIAAAIKLELGTVTLYDSLYASFKSYHEDVFWVCFMLVSSKSSMWRYVIDFSGGDSDFHNGVQVPQQENDFDCGLFALSYIRSLAQGGEVKFAFDKSQFDSVRRRMVWELAKNTLLEGL</sequence>
<keyword evidence="7" id="KW-1185">Reference proteome</keyword>
<dbReference type="Gene3D" id="3.40.395.10">
    <property type="entry name" value="Adenoviral Proteinase, Chain A"/>
    <property type="match status" value="1"/>
</dbReference>
<evidence type="ECO:0000313" key="6">
    <source>
        <dbReference type="EMBL" id="KIK49858.1"/>
    </source>
</evidence>
<evidence type="ECO:0000256" key="2">
    <source>
        <dbReference type="ARBA" id="ARBA00022670"/>
    </source>
</evidence>
<feature type="non-terminal residue" evidence="6">
    <location>
        <position position="134"/>
    </location>
</feature>